<dbReference type="AlphaFoldDB" id="F5XJM4"/>
<dbReference type="HOGENOM" id="CLU_1110436_0_0_11"/>
<feature type="signal peptide" evidence="1">
    <location>
        <begin position="1"/>
        <end position="33"/>
    </location>
</feature>
<gene>
    <name evidence="3" type="ordered locus">MLP_29100</name>
</gene>
<organism evidence="3 4">
    <name type="scientific">Microlunatus phosphovorus (strain ATCC 700054 / DSM 10555 / JCM 9379 / NBRC 101784 / NCIMB 13414 / VKM Ac-1990 / NM-1)</name>
    <dbReference type="NCBI Taxonomy" id="1032480"/>
    <lineage>
        <taxon>Bacteria</taxon>
        <taxon>Bacillati</taxon>
        <taxon>Actinomycetota</taxon>
        <taxon>Actinomycetes</taxon>
        <taxon>Propionibacteriales</taxon>
        <taxon>Propionibacteriaceae</taxon>
        <taxon>Microlunatus</taxon>
    </lineage>
</organism>
<dbReference type="GO" id="GO:0005975">
    <property type="term" value="P:carbohydrate metabolic process"/>
    <property type="evidence" value="ECO:0007669"/>
    <property type="project" value="UniProtKB-ARBA"/>
</dbReference>
<evidence type="ECO:0000259" key="2">
    <source>
        <dbReference type="Pfam" id="PF16640"/>
    </source>
</evidence>
<dbReference type="InterPro" id="IPR032109">
    <property type="entry name" value="Big_3_5"/>
</dbReference>
<dbReference type="InterPro" id="IPR013783">
    <property type="entry name" value="Ig-like_fold"/>
</dbReference>
<proteinExistence type="predicted"/>
<evidence type="ECO:0000256" key="1">
    <source>
        <dbReference type="SAM" id="SignalP"/>
    </source>
</evidence>
<feature type="chain" id="PRO_5003329213" description="Bacterial Ig-like domain-containing protein" evidence="1">
    <location>
        <begin position="34"/>
        <end position="250"/>
    </location>
</feature>
<dbReference type="STRING" id="1032480.MLP_29100"/>
<dbReference type="EMBL" id="AP012204">
    <property type="protein sequence ID" value="BAK35924.1"/>
    <property type="molecule type" value="Genomic_DNA"/>
</dbReference>
<reference evidence="3 4" key="1">
    <citation type="submission" date="2011-05" db="EMBL/GenBank/DDBJ databases">
        <title>Whole genome sequence of Microlunatus phosphovorus NM-1.</title>
        <authorList>
            <person name="Hosoyama A."/>
            <person name="Sasaki K."/>
            <person name="Harada T."/>
            <person name="Igarashi R."/>
            <person name="Kawakoshi A."/>
            <person name="Sasagawa M."/>
            <person name="Fukada J."/>
            <person name="Nakamura S."/>
            <person name="Katano Y."/>
            <person name="Hanada S."/>
            <person name="Kamagata Y."/>
            <person name="Nakamura N."/>
            <person name="Yamazaki S."/>
            <person name="Fujita N."/>
        </authorList>
    </citation>
    <scope>NUCLEOTIDE SEQUENCE [LARGE SCALE GENOMIC DNA]</scope>
    <source>
        <strain evidence="4">ATCC 700054 / DSM 10555 / JCM 9379 / NBRC 101784 / NCIMB 13414 / VKM Ac-1990 / NM-1</strain>
    </source>
</reference>
<name>F5XJM4_MICPN</name>
<dbReference type="OrthoDB" id="3820584at2"/>
<sequence length="250" mass="25435">MNLTRSWRPVLWLLTTLALIGGALVATSPAARAADEPTLTVQSTGLTVGGKVAISGTGWTVGDGSSGSTIAVKIDDGAYSHIGSGPHANKTVWAIIQAGTDGSFSTTITLPTAANSTPAFAPGTHSLRFLTGSLKAGDVIRSMSSGNLAVAKAASTSSLKLNKTKIKKSKKAVATVQVKSVATPGPTGAVKVYNGKKVIKSATLKASAKGTIKITLPKLKKGTHKIKATYVGNGVAKTSTSKVIKLKVTK</sequence>
<dbReference type="eggNOG" id="COG2373">
    <property type="taxonomic scope" value="Bacteria"/>
</dbReference>
<dbReference type="Gene3D" id="2.60.40.10">
    <property type="entry name" value="Immunoglobulins"/>
    <property type="match status" value="1"/>
</dbReference>
<dbReference type="Pfam" id="PF16640">
    <property type="entry name" value="Big_3_5"/>
    <property type="match status" value="1"/>
</dbReference>
<dbReference type="Proteomes" id="UP000007947">
    <property type="component" value="Chromosome"/>
</dbReference>
<accession>F5XJM4</accession>
<protein>
    <recommendedName>
        <fullName evidence="2">Bacterial Ig-like domain-containing protein</fullName>
    </recommendedName>
</protein>
<feature type="domain" description="Bacterial Ig-like" evidence="2">
    <location>
        <begin position="163"/>
        <end position="249"/>
    </location>
</feature>
<dbReference type="KEGG" id="mph:MLP_29100"/>
<dbReference type="RefSeq" id="WP_013863793.1">
    <property type="nucleotide sequence ID" value="NC_015635.1"/>
</dbReference>
<evidence type="ECO:0000313" key="4">
    <source>
        <dbReference type="Proteomes" id="UP000007947"/>
    </source>
</evidence>
<keyword evidence="1" id="KW-0732">Signal</keyword>
<keyword evidence="4" id="KW-1185">Reference proteome</keyword>
<evidence type="ECO:0000313" key="3">
    <source>
        <dbReference type="EMBL" id="BAK35924.1"/>
    </source>
</evidence>